<evidence type="ECO:0000313" key="1">
    <source>
        <dbReference type="EMBL" id="KAG5639785.1"/>
    </source>
</evidence>
<organism evidence="1 2">
    <name type="scientific">Asterophora parasitica</name>
    <dbReference type="NCBI Taxonomy" id="117018"/>
    <lineage>
        <taxon>Eukaryota</taxon>
        <taxon>Fungi</taxon>
        <taxon>Dikarya</taxon>
        <taxon>Basidiomycota</taxon>
        <taxon>Agaricomycotina</taxon>
        <taxon>Agaricomycetes</taxon>
        <taxon>Agaricomycetidae</taxon>
        <taxon>Agaricales</taxon>
        <taxon>Tricholomatineae</taxon>
        <taxon>Lyophyllaceae</taxon>
        <taxon>Asterophora</taxon>
    </lineage>
</organism>
<accession>A0A9P7FYU0</accession>
<evidence type="ECO:0000313" key="2">
    <source>
        <dbReference type="Proteomes" id="UP000775547"/>
    </source>
</evidence>
<proteinExistence type="predicted"/>
<dbReference type="AlphaFoldDB" id="A0A9P7FYU0"/>
<reference evidence="1" key="1">
    <citation type="submission" date="2020-07" db="EMBL/GenBank/DDBJ databases">
        <authorList>
            <person name="Nieuwenhuis M."/>
            <person name="Van De Peppel L.J.J."/>
        </authorList>
    </citation>
    <scope>NUCLEOTIDE SEQUENCE</scope>
    <source>
        <strain evidence="1">AP01</strain>
        <tissue evidence="1">Mycelium</tissue>
    </source>
</reference>
<name>A0A9P7FYU0_9AGAR</name>
<dbReference type="OrthoDB" id="10255643at2759"/>
<comment type="caution">
    <text evidence="1">The sequence shown here is derived from an EMBL/GenBank/DDBJ whole genome shotgun (WGS) entry which is preliminary data.</text>
</comment>
<keyword evidence="2" id="KW-1185">Reference proteome</keyword>
<dbReference type="Proteomes" id="UP000775547">
    <property type="component" value="Unassembled WGS sequence"/>
</dbReference>
<gene>
    <name evidence="1" type="ORF">DXG03_003559</name>
</gene>
<sequence length="77" mass="8572">SKTLYFSRGFSVEDTKIISPKDVDVIPLARAIGLGVAVDDGYLYDTAFEKQVYNEVQISLGKKIDFRVVVTAHTFSQ</sequence>
<feature type="non-terminal residue" evidence="1">
    <location>
        <position position="1"/>
    </location>
</feature>
<protein>
    <submittedName>
        <fullName evidence="1">Uncharacterized protein</fullName>
    </submittedName>
</protein>
<reference evidence="1" key="2">
    <citation type="submission" date="2021-10" db="EMBL/GenBank/DDBJ databases">
        <title>Phylogenomics reveals ancestral predisposition of the termite-cultivated fungus Termitomyces towards a domesticated lifestyle.</title>
        <authorList>
            <person name="Auxier B."/>
            <person name="Grum-Grzhimaylo A."/>
            <person name="Cardenas M.E."/>
            <person name="Lodge J.D."/>
            <person name="Laessoe T."/>
            <person name="Pedersen O."/>
            <person name="Smith M.E."/>
            <person name="Kuyper T.W."/>
            <person name="Franco-Molano E.A."/>
            <person name="Baroni T.J."/>
            <person name="Aanen D.K."/>
        </authorList>
    </citation>
    <scope>NUCLEOTIDE SEQUENCE</scope>
    <source>
        <strain evidence="1">AP01</strain>
        <tissue evidence="1">Mycelium</tissue>
    </source>
</reference>
<dbReference type="EMBL" id="JABCKV010002117">
    <property type="protein sequence ID" value="KAG5639785.1"/>
    <property type="molecule type" value="Genomic_DNA"/>
</dbReference>